<gene>
    <name evidence="1" type="ORF">CCAP1982_LOCUS13952</name>
</gene>
<reference evidence="1" key="1">
    <citation type="submission" date="2020-11" db="EMBL/GenBank/DDBJ databases">
        <authorList>
            <person name="Whitehead M."/>
        </authorList>
    </citation>
    <scope>NUCLEOTIDE SEQUENCE</scope>
    <source>
        <strain evidence="1">EGII</strain>
    </source>
</reference>
<evidence type="ECO:0000313" key="1">
    <source>
        <dbReference type="EMBL" id="CAD7005593.1"/>
    </source>
</evidence>
<dbReference type="Proteomes" id="UP000606786">
    <property type="component" value="Unassembled WGS sequence"/>
</dbReference>
<dbReference type="AlphaFoldDB" id="A0A811V7M2"/>
<organism evidence="1 2">
    <name type="scientific">Ceratitis capitata</name>
    <name type="common">Mediterranean fruit fly</name>
    <name type="synonym">Tephritis capitata</name>
    <dbReference type="NCBI Taxonomy" id="7213"/>
    <lineage>
        <taxon>Eukaryota</taxon>
        <taxon>Metazoa</taxon>
        <taxon>Ecdysozoa</taxon>
        <taxon>Arthropoda</taxon>
        <taxon>Hexapoda</taxon>
        <taxon>Insecta</taxon>
        <taxon>Pterygota</taxon>
        <taxon>Neoptera</taxon>
        <taxon>Endopterygota</taxon>
        <taxon>Diptera</taxon>
        <taxon>Brachycera</taxon>
        <taxon>Muscomorpha</taxon>
        <taxon>Tephritoidea</taxon>
        <taxon>Tephritidae</taxon>
        <taxon>Ceratitis</taxon>
        <taxon>Ceratitis</taxon>
    </lineage>
</organism>
<evidence type="ECO:0000313" key="2">
    <source>
        <dbReference type="Proteomes" id="UP000606786"/>
    </source>
</evidence>
<proteinExistence type="predicted"/>
<dbReference type="EMBL" id="CAJHJT010000034">
    <property type="protein sequence ID" value="CAD7005593.1"/>
    <property type="molecule type" value="Genomic_DNA"/>
</dbReference>
<name>A0A811V7M2_CERCA</name>
<keyword evidence="2" id="KW-1185">Reference proteome</keyword>
<comment type="caution">
    <text evidence="1">The sequence shown here is derived from an EMBL/GenBank/DDBJ whole genome shotgun (WGS) entry which is preliminary data.</text>
</comment>
<accession>A0A811V7M2</accession>
<sequence>MLPVGTCKLHFNIPSLVPGWGSRCASACMFLQVQYVSILRPPIEMAGEDGIDKTEWKQQTTVRVPHCEQVIYKQDACIFAHKALWLHVVEKRQKATDTIQNTSHICMYKQSERTPAANK</sequence>
<protein>
    <submittedName>
        <fullName evidence="1">(Mediterranean fruit fly) hypothetical protein</fullName>
    </submittedName>
</protein>